<proteinExistence type="predicted"/>
<evidence type="ECO:0000313" key="1">
    <source>
        <dbReference type="EMBL" id="GCL65150.1"/>
    </source>
</evidence>
<dbReference type="AlphaFoldDB" id="A0A480AW55"/>
<accession>A0A480AW55</accession>
<evidence type="ECO:0000313" key="2">
    <source>
        <dbReference type="Proteomes" id="UP000301751"/>
    </source>
</evidence>
<organism evidence="1 2">
    <name type="scientific">Pseudaquabacterium pictum</name>
    <dbReference type="NCBI Taxonomy" id="2315236"/>
    <lineage>
        <taxon>Bacteria</taxon>
        <taxon>Pseudomonadati</taxon>
        <taxon>Pseudomonadota</taxon>
        <taxon>Betaproteobacteria</taxon>
        <taxon>Burkholderiales</taxon>
        <taxon>Sphaerotilaceae</taxon>
        <taxon>Pseudaquabacterium</taxon>
    </lineage>
</organism>
<reference evidence="2" key="1">
    <citation type="submission" date="2019-03" db="EMBL/GenBank/DDBJ databases">
        <title>Aquabacterium pictum sp.nov., the first bacteriochlorophyll a-containing freshwater bacterium in the genus Aquabacterium of the class Betaproteobacteria.</title>
        <authorList>
            <person name="Hirose S."/>
            <person name="Tank M."/>
            <person name="Hara E."/>
            <person name="Tamaki H."/>
            <person name="Takaichi S."/>
            <person name="Haruta S."/>
            <person name="Hanada S."/>
        </authorList>
    </citation>
    <scope>NUCLEOTIDE SEQUENCE [LARGE SCALE GENOMIC DNA]</scope>
    <source>
        <strain evidence="2">W35</strain>
    </source>
</reference>
<gene>
    <name evidence="1" type="ORF">AQPW35_42310</name>
</gene>
<name>A0A480AW55_9BURK</name>
<dbReference type="Proteomes" id="UP000301751">
    <property type="component" value="Unassembled WGS sequence"/>
</dbReference>
<protein>
    <submittedName>
        <fullName evidence="1">Uncharacterized protein</fullName>
    </submittedName>
</protein>
<dbReference type="EMBL" id="BJCL01000014">
    <property type="protein sequence ID" value="GCL65150.1"/>
    <property type="molecule type" value="Genomic_DNA"/>
</dbReference>
<comment type="caution">
    <text evidence="1">The sequence shown here is derived from an EMBL/GenBank/DDBJ whole genome shotgun (WGS) entry which is preliminary data.</text>
</comment>
<sequence>MEMTDALVRALDLLAKQNERVIDLLAEIRDKLDDVESKLPDSLGVTSTLDDVVGAVDRLESSLDWTANGSFASMVCGELQWYKEHTFANRVTESLGEISEKLDRIGG</sequence>
<keyword evidence="2" id="KW-1185">Reference proteome</keyword>